<dbReference type="Gene3D" id="3.30.70.2660">
    <property type="match status" value="1"/>
</dbReference>
<proteinExistence type="predicted"/>
<protein>
    <submittedName>
        <fullName evidence="2">Type I-E CRISPR-associated protein Cas5/CasD</fullName>
    </submittedName>
</protein>
<evidence type="ECO:0000313" key="2">
    <source>
        <dbReference type="EMBL" id="MEQ2400941.1"/>
    </source>
</evidence>
<dbReference type="InterPro" id="IPR010147">
    <property type="entry name" value="CRISPR-assoc_prot_CasD"/>
</dbReference>
<dbReference type="NCBIfam" id="TIGR01868">
    <property type="entry name" value="casD_Cas5e"/>
    <property type="match status" value="1"/>
</dbReference>
<keyword evidence="1" id="KW-0051">Antiviral defense</keyword>
<evidence type="ECO:0000256" key="1">
    <source>
        <dbReference type="ARBA" id="ARBA00023118"/>
    </source>
</evidence>
<reference evidence="2 3" key="1">
    <citation type="submission" date="2024-03" db="EMBL/GenBank/DDBJ databases">
        <title>Human intestinal bacterial collection.</title>
        <authorList>
            <person name="Pauvert C."/>
            <person name="Hitch T.C.A."/>
            <person name="Clavel T."/>
        </authorList>
    </citation>
    <scope>NUCLEOTIDE SEQUENCE [LARGE SCALE GENOMIC DNA]</scope>
    <source>
        <strain evidence="2 3">CLA-SR-H025</strain>
    </source>
</reference>
<dbReference type="CDD" id="cd09645">
    <property type="entry name" value="Cas5_I-E"/>
    <property type="match status" value="1"/>
</dbReference>
<name>A0ABV1CDM8_9FIRM</name>
<dbReference type="InterPro" id="IPR021124">
    <property type="entry name" value="CRISPR-assoc_prot_Cas5"/>
</dbReference>
<organism evidence="2 3">
    <name type="scientific">Peptoniphilus hominis</name>
    <name type="common">ex Hitch et al. 2025</name>
    <dbReference type="NCBI Taxonomy" id="3133174"/>
    <lineage>
        <taxon>Bacteria</taxon>
        <taxon>Bacillati</taxon>
        <taxon>Bacillota</taxon>
        <taxon>Tissierellia</taxon>
        <taxon>Tissierellales</taxon>
        <taxon>Peptoniphilaceae</taxon>
        <taxon>Peptoniphilus</taxon>
    </lineage>
</organism>
<evidence type="ECO:0000313" key="3">
    <source>
        <dbReference type="Proteomes" id="UP001447979"/>
    </source>
</evidence>
<dbReference type="Pfam" id="PF09704">
    <property type="entry name" value="Cas_Cas5d"/>
    <property type="match status" value="1"/>
</dbReference>
<keyword evidence="3" id="KW-1185">Reference proteome</keyword>
<accession>A0ABV1CDM8</accession>
<dbReference type="InterPro" id="IPR013422">
    <property type="entry name" value="CRISPR-assoc_prot_Cas5_N"/>
</dbReference>
<dbReference type="EMBL" id="JBBMFO010000012">
    <property type="protein sequence ID" value="MEQ2400941.1"/>
    <property type="molecule type" value="Genomic_DNA"/>
</dbReference>
<dbReference type="NCBIfam" id="TIGR02593">
    <property type="entry name" value="CRISPR_cas5"/>
    <property type="match status" value="1"/>
</dbReference>
<dbReference type="Proteomes" id="UP001447979">
    <property type="component" value="Unassembled WGS sequence"/>
</dbReference>
<sequence>MSKLKSILLKFQGPLQAWGTGSNFETRHTDDYPSKSGVLGILAASLGYRRDEEEKLKKLNELDFGVRIDQAGVLLRDYHIAQKLKSNGTLDRNYVTNRYYLSDAIFLVALSHNDDNFIKEIYESLKKPYFQTFLGKRSCPVTYDFIMGIYEEEAIELLKKTDWQASKFNRLTKSNRLKICGDSKFIKSSREKLRKDKAISFSQKERKFDYRGESFLYIEVDRNVGETEHDAFGAIGG</sequence>
<comment type="caution">
    <text evidence="2">The sequence shown here is derived from an EMBL/GenBank/DDBJ whole genome shotgun (WGS) entry which is preliminary data.</text>
</comment>
<dbReference type="RefSeq" id="WP_349170476.1">
    <property type="nucleotide sequence ID" value="NZ_JBBMFO010000012.1"/>
</dbReference>
<gene>
    <name evidence="2" type="primary">cas5e</name>
    <name evidence="2" type="ORF">WMO19_04905</name>
</gene>